<comment type="subcellular location">
    <subcellularLocation>
        <location evidence="1">Membrane</location>
        <topology evidence="1">Multi-pass membrane protein</topology>
    </subcellularLocation>
</comment>
<feature type="compositionally biased region" description="Basic and acidic residues" evidence="5">
    <location>
        <begin position="21"/>
        <end position="30"/>
    </location>
</feature>
<reference evidence="6 7" key="1">
    <citation type="submission" date="2024-10" db="EMBL/GenBank/DDBJ databases">
        <title>The Natural Products Discovery Center: Release of the First 8490 Sequenced Strains for Exploring Actinobacteria Biosynthetic Diversity.</title>
        <authorList>
            <person name="Kalkreuter E."/>
            <person name="Kautsar S.A."/>
            <person name="Yang D."/>
            <person name="Bader C.D."/>
            <person name="Teijaro C.N."/>
            <person name="Fluegel L."/>
            <person name="Davis C.M."/>
            <person name="Simpson J.R."/>
            <person name="Lauterbach L."/>
            <person name="Steele A.D."/>
            <person name="Gui C."/>
            <person name="Meng S."/>
            <person name="Li G."/>
            <person name="Viehrig K."/>
            <person name="Ye F."/>
            <person name="Su P."/>
            <person name="Kiefer A.F."/>
            <person name="Nichols A."/>
            <person name="Cepeda A.J."/>
            <person name="Yan W."/>
            <person name="Fan B."/>
            <person name="Jiang Y."/>
            <person name="Adhikari A."/>
            <person name="Zheng C.-J."/>
            <person name="Schuster L."/>
            <person name="Cowan T.M."/>
            <person name="Smanski M.J."/>
            <person name="Chevrette M.G."/>
            <person name="De Carvalho L.P.S."/>
            <person name="Shen B."/>
        </authorList>
    </citation>
    <scope>NUCLEOTIDE SEQUENCE [LARGE SCALE GENOMIC DNA]</scope>
    <source>
        <strain evidence="6 7">NPDC019481</strain>
    </source>
</reference>
<evidence type="ECO:0000313" key="7">
    <source>
        <dbReference type="Proteomes" id="UP001611580"/>
    </source>
</evidence>
<dbReference type="Proteomes" id="UP001611580">
    <property type="component" value="Unassembled WGS sequence"/>
</dbReference>
<keyword evidence="7" id="KW-1185">Reference proteome</keyword>
<accession>A0ABW7XGS4</accession>
<organism evidence="6 7">
    <name type="scientific">Promicromonospora kroppenstedtii</name>
    <dbReference type="NCBI Taxonomy" id="440482"/>
    <lineage>
        <taxon>Bacteria</taxon>
        <taxon>Bacillati</taxon>
        <taxon>Actinomycetota</taxon>
        <taxon>Actinomycetes</taxon>
        <taxon>Micrococcales</taxon>
        <taxon>Promicromonosporaceae</taxon>
        <taxon>Promicromonospora</taxon>
    </lineage>
</organism>
<gene>
    <name evidence="6" type="ORF">ACH47X_07395</name>
</gene>
<evidence type="ECO:0000256" key="4">
    <source>
        <dbReference type="ARBA" id="ARBA00023136"/>
    </source>
</evidence>
<feature type="region of interest" description="Disordered" evidence="5">
    <location>
        <begin position="1"/>
        <end position="38"/>
    </location>
</feature>
<dbReference type="Pfam" id="PF01040">
    <property type="entry name" value="UbiA"/>
    <property type="match status" value="1"/>
</dbReference>
<evidence type="ECO:0000256" key="3">
    <source>
        <dbReference type="ARBA" id="ARBA00022989"/>
    </source>
</evidence>
<dbReference type="Gene3D" id="1.10.357.140">
    <property type="entry name" value="UbiA prenyltransferase"/>
    <property type="match status" value="1"/>
</dbReference>
<protein>
    <submittedName>
        <fullName evidence="6">SCO3242 family prenyltransferase</fullName>
        <ecNumber evidence="6">2.5.1.-</ecNumber>
    </submittedName>
</protein>
<keyword evidence="4" id="KW-0472">Membrane</keyword>
<evidence type="ECO:0000256" key="2">
    <source>
        <dbReference type="ARBA" id="ARBA00022692"/>
    </source>
</evidence>
<keyword evidence="3" id="KW-1133">Transmembrane helix</keyword>
<dbReference type="GO" id="GO:0016740">
    <property type="term" value="F:transferase activity"/>
    <property type="evidence" value="ECO:0007669"/>
    <property type="project" value="UniProtKB-KW"/>
</dbReference>
<dbReference type="InterPro" id="IPR000537">
    <property type="entry name" value="UbiA_prenyltransferase"/>
</dbReference>
<name>A0ABW7XGS4_9MICO</name>
<dbReference type="InterPro" id="IPR044878">
    <property type="entry name" value="UbiA_sf"/>
</dbReference>
<evidence type="ECO:0000256" key="1">
    <source>
        <dbReference type="ARBA" id="ARBA00004141"/>
    </source>
</evidence>
<dbReference type="RefSeq" id="WP_397402848.1">
    <property type="nucleotide sequence ID" value="NZ_JBIRYI010000003.1"/>
</dbReference>
<sequence>MSPRPTNARQTNARQTNARQTDARQTDARQRGTRQTAGLPGLADVAELVRAPAALSVVGDTLAGLAAGRAGARASSGVPTPLRARHALLPVASACLYLGGMALNDYADRHVDAVERPERPIPSGRVTPRTALAIGTTLTAGGIAAAGLAGGRRALAVAVPLAACVWTYDLVAKDRAAGPVVMAACRGLDVLLGATPGRLRSALPAAAGLTAHTLGVTVLSRGEVHGTTPQVAGGVAAGTVAGAIAVAAARPGAGVALGAPAAPVAGTGVPAAAGKPWTTARWTAVAAAGAYAAATLPGQVRAAARPTAANARTATRAGIQAMVPLQAAWAARAGSLGTTALLAGVAAAGHGLRLLGRRRGRAGVSIT</sequence>
<proteinExistence type="predicted"/>
<feature type="compositionally biased region" description="Polar residues" evidence="5">
    <location>
        <begin position="1"/>
        <end position="20"/>
    </location>
</feature>
<comment type="caution">
    <text evidence="6">The sequence shown here is derived from an EMBL/GenBank/DDBJ whole genome shotgun (WGS) entry which is preliminary data.</text>
</comment>
<dbReference type="PANTHER" id="PTHR42723">
    <property type="entry name" value="CHLOROPHYLL SYNTHASE"/>
    <property type="match status" value="1"/>
</dbReference>
<keyword evidence="2" id="KW-0812">Transmembrane</keyword>
<dbReference type="EMBL" id="JBIRYI010000003">
    <property type="protein sequence ID" value="MFI2486718.1"/>
    <property type="molecule type" value="Genomic_DNA"/>
</dbReference>
<dbReference type="PANTHER" id="PTHR42723:SF1">
    <property type="entry name" value="CHLOROPHYLL SYNTHASE, CHLOROPLASTIC"/>
    <property type="match status" value="1"/>
</dbReference>
<dbReference type="InterPro" id="IPR050475">
    <property type="entry name" value="Prenyltransferase_related"/>
</dbReference>
<dbReference type="NCBIfam" id="NF045897">
    <property type="entry name" value="SCO3242_trans"/>
    <property type="match status" value="1"/>
</dbReference>
<evidence type="ECO:0000313" key="6">
    <source>
        <dbReference type="EMBL" id="MFI2486718.1"/>
    </source>
</evidence>
<keyword evidence="6" id="KW-0808">Transferase</keyword>
<evidence type="ECO:0000256" key="5">
    <source>
        <dbReference type="SAM" id="MobiDB-lite"/>
    </source>
</evidence>
<dbReference type="EC" id="2.5.1.-" evidence="6"/>